<evidence type="ECO:0000313" key="2">
    <source>
        <dbReference type="Proteomes" id="UP000277580"/>
    </source>
</evidence>
<dbReference type="InParanoid" id="A0A3N4KEJ8"/>
<dbReference type="AlphaFoldDB" id="A0A3N4KEJ8"/>
<dbReference type="SUPFAM" id="SSF101447">
    <property type="entry name" value="Formin homology 2 domain (FH2 domain)"/>
    <property type="match status" value="1"/>
</dbReference>
<reference evidence="1 2" key="1">
    <citation type="journal article" date="2018" name="Nat. Ecol. Evol.">
        <title>Pezizomycetes genomes reveal the molecular basis of ectomycorrhizal truffle lifestyle.</title>
        <authorList>
            <person name="Murat C."/>
            <person name="Payen T."/>
            <person name="Noel B."/>
            <person name="Kuo A."/>
            <person name="Morin E."/>
            <person name="Chen J."/>
            <person name="Kohler A."/>
            <person name="Krizsan K."/>
            <person name="Balestrini R."/>
            <person name="Da Silva C."/>
            <person name="Montanini B."/>
            <person name="Hainaut M."/>
            <person name="Levati E."/>
            <person name="Barry K.W."/>
            <person name="Belfiori B."/>
            <person name="Cichocki N."/>
            <person name="Clum A."/>
            <person name="Dockter R.B."/>
            <person name="Fauchery L."/>
            <person name="Guy J."/>
            <person name="Iotti M."/>
            <person name="Le Tacon F."/>
            <person name="Lindquist E.A."/>
            <person name="Lipzen A."/>
            <person name="Malagnac F."/>
            <person name="Mello A."/>
            <person name="Molinier V."/>
            <person name="Miyauchi S."/>
            <person name="Poulain J."/>
            <person name="Riccioni C."/>
            <person name="Rubini A."/>
            <person name="Sitrit Y."/>
            <person name="Splivallo R."/>
            <person name="Traeger S."/>
            <person name="Wang M."/>
            <person name="Zifcakova L."/>
            <person name="Wipf D."/>
            <person name="Zambonelli A."/>
            <person name="Paolocci F."/>
            <person name="Nowrousian M."/>
            <person name="Ottonello S."/>
            <person name="Baldrian P."/>
            <person name="Spatafora J.W."/>
            <person name="Henrissat B."/>
            <person name="Nagy L.G."/>
            <person name="Aury J.M."/>
            <person name="Wincker P."/>
            <person name="Grigoriev I.V."/>
            <person name="Bonfante P."/>
            <person name="Martin F.M."/>
        </authorList>
    </citation>
    <scope>NUCLEOTIDE SEQUENCE [LARGE SCALE GENOMIC DNA]</scope>
    <source>
        <strain evidence="1 2">CCBAS932</strain>
    </source>
</reference>
<gene>
    <name evidence="1" type="ORF">P167DRAFT_577788</name>
</gene>
<evidence type="ECO:0000313" key="1">
    <source>
        <dbReference type="EMBL" id="RPB08943.1"/>
    </source>
</evidence>
<proteinExistence type="predicted"/>
<keyword evidence="2" id="KW-1185">Reference proteome</keyword>
<dbReference type="EMBL" id="ML119157">
    <property type="protein sequence ID" value="RPB08943.1"/>
    <property type="molecule type" value="Genomic_DNA"/>
</dbReference>
<name>A0A3N4KEJ8_9PEZI</name>
<organism evidence="1 2">
    <name type="scientific">Morchella conica CCBAS932</name>
    <dbReference type="NCBI Taxonomy" id="1392247"/>
    <lineage>
        <taxon>Eukaryota</taxon>
        <taxon>Fungi</taxon>
        <taxon>Dikarya</taxon>
        <taxon>Ascomycota</taxon>
        <taxon>Pezizomycotina</taxon>
        <taxon>Pezizomycetes</taxon>
        <taxon>Pezizales</taxon>
        <taxon>Morchellaceae</taxon>
        <taxon>Morchella</taxon>
    </lineage>
</organism>
<dbReference type="STRING" id="1392247.A0A3N4KEJ8"/>
<protein>
    <submittedName>
        <fullName evidence="1">Uncharacterized protein</fullName>
    </submittedName>
</protein>
<sequence>MPPAMVPPAMVPPAMVPPAMVPPPPPPPPVYPAIEMPFPSMILGAPPPPPLIAGIIPPLVAGAPPPPPPPRPPSSRVLGALDAGTRLSLLQACTSFEHLLAVRLNGPALYATYELNCSSLLTLMTERYFAGLRGIPSTAVLVESAKEVLIYQRYIVQGEISREGQHVLAGLLHDRLVTKDRNNVVMRTADIPQLKENNYFYERFSAFYHDQLVHATYPMYDGDPRHWVMLQDESHLNIAMVPTVVSESPGLQSVEFEVDDVLDMADFYAAWLLTYRFKYESITTFARRPIPIAPADLGKIHFIAFLMDQFYLSQLPFNRKSSARTGPRIADPVVRAQTVKTQVLTGWRNRCFMGVWFPLKIAEEGFFSLDFSKGIWEKVRENRRTTRWAYFQRNDWGIFQEVRGGGHLLYWKMLAHLAETVWRSATVVEREDRSWEEAFLDTKVDFDEDFGVLRTLELAAKYELVDTN</sequence>
<dbReference type="OrthoDB" id="5380982at2759"/>
<dbReference type="Proteomes" id="UP000277580">
    <property type="component" value="Unassembled WGS sequence"/>
</dbReference>
<accession>A0A3N4KEJ8</accession>